<comment type="function">
    <text evidence="6">Substrate recognition component of a SCF (SKP1-CUL1-F-box protein) E3 ubiquitin-protein ligase complex which mediates the ubiquitination and subsequent proteasomal degradation of target proteins and acts as a regulator of mTOR signaling.</text>
</comment>
<feature type="region of interest" description="Disordered" evidence="7">
    <location>
        <begin position="75"/>
        <end position="116"/>
    </location>
</feature>
<dbReference type="GO" id="GO:0005737">
    <property type="term" value="C:cytoplasm"/>
    <property type="evidence" value="ECO:0007669"/>
    <property type="project" value="UniProtKB-SubCell"/>
</dbReference>
<keyword evidence="5" id="KW-0802">TPR repeat</keyword>
<comment type="subcellular location">
    <subcellularLocation>
        <location evidence="1 6">Cytoplasm</location>
    </subcellularLocation>
</comment>
<evidence type="ECO:0000256" key="6">
    <source>
        <dbReference type="RuleBase" id="RU369085"/>
    </source>
</evidence>
<dbReference type="GO" id="GO:0016567">
    <property type="term" value="P:protein ubiquitination"/>
    <property type="evidence" value="ECO:0007669"/>
    <property type="project" value="UniProtKB-UniRule"/>
</dbReference>
<feature type="compositionally biased region" description="Low complexity" evidence="7">
    <location>
        <begin position="19"/>
        <end position="32"/>
    </location>
</feature>
<dbReference type="Proteomes" id="UP001318040">
    <property type="component" value="Chromosome 27"/>
</dbReference>
<reference evidence="10" key="1">
    <citation type="submission" date="2025-08" db="UniProtKB">
        <authorList>
            <consortium name="RefSeq"/>
        </authorList>
    </citation>
    <scope>IDENTIFICATION</scope>
    <source>
        <tissue evidence="10">Sperm</tissue>
    </source>
</reference>
<accession>A0AAJ7X0Y1</accession>
<comment type="subunit">
    <text evidence="6">Part of the SCF (SKP1-CUL1-F-box) E3 ubiquitin-protein ligase complex SCF(FBXO9).</text>
</comment>
<dbReference type="GeneID" id="116946557"/>
<dbReference type="KEGG" id="pmrn:116946557"/>
<dbReference type="SUPFAM" id="SSF81383">
    <property type="entry name" value="F-box domain"/>
    <property type="match status" value="1"/>
</dbReference>
<evidence type="ECO:0000259" key="8">
    <source>
        <dbReference type="PROSITE" id="PS50181"/>
    </source>
</evidence>
<dbReference type="GO" id="GO:0031146">
    <property type="term" value="P:SCF-dependent proteasomal ubiquitin-dependent protein catabolic process"/>
    <property type="evidence" value="ECO:0007669"/>
    <property type="project" value="UniProtKB-UniRule"/>
</dbReference>
<keyword evidence="3 6" id="KW-0963">Cytoplasm</keyword>
<gene>
    <name evidence="10" type="primary">FBXO9</name>
</gene>
<keyword evidence="9" id="KW-1185">Reference proteome</keyword>
<protein>
    <recommendedName>
        <fullName evidence="6">F-box only protein</fullName>
    </recommendedName>
</protein>
<sequence>MLAASFASPTVNCAERRVASASSSSTIPRSSRVQMAEGDKDHLSFLMDDSDDEQEAASEKNLNEQLEAFRERWRSELKGGRPGGGTAREGPLPGGTAPQLPVPSPVQPGSQDRAKTTLGAEEQARELFIRAAELEQEGALYEAIKFYRQAMQLVPDIEFRVNDYGGENGSPGDMDNREAVEDNAVTNLLTSFQSELSLQEAQPKLCRRDTESRQTHISALPVEVLVYVFRWVVSSDLDLRSLEQLSMVCRGFYMCARDPEIWRLACLRVWGRNTGKPSPYLSWRHMFLERTRLRYDGVYISRVSYIRQGEQSLDGFYSPWHLVEYFRYLRFFPDGLVMMLTTPDDPQSIVSRLRTKHTRIDAVLYGHFRMTQDTNGDTRVLSILTKRPDKERGGDFQRYRRYRRVAPPESEQRFHVDLQLVCGGRQRFNKLLWLHHSCQVTCRATGETVVSNFDIDKKYASFFFSRVKSFTAFSEGPL</sequence>
<dbReference type="PANTHER" id="PTHR12874:SF29">
    <property type="entry name" value="F-BOX ONLY PROTEIN 9"/>
    <property type="match status" value="1"/>
</dbReference>
<comment type="pathway">
    <text evidence="2 6">Protein modification; protein ubiquitination.</text>
</comment>
<evidence type="ECO:0000256" key="4">
    <source>
        <dbReference type="ARBA" id="ARBA00022786"/>
    </source>
</evidence>
<dbReference type="PANTHER" id="PTHR12874">
    <property type="entry name" value="F-BOX ONLY PROTEIN 48-RELATED"/>
    <property type="match status" value="1"/>
</dbReference>
<dbReference type="InterPro" id="IPR036047">
    <property type="entry name" value="F-box-like_dom_sf"/>
</dbReference>
<evidence type="ECO:0000313" key="9">
    <source>
        <dbReference type="Proteomes" id="UP001318040"/>
    </source>
</evidence>
<feature type="domain" description="F-box" evidence="8">
    <location>
        <begin position="214"/>
        <end position="265"/>
    </location>
</feature>
<evidence type="ECO:0000256" key="7">
    <source>
        <dbReference type="SAM" id="MobiDB-lite"/>
    </source>
</evidence>
<evidence type="ECO:0000256" key="3">
    <source>
        <dbReference type="ARBA" id="ARBA00022490"/>
    </source>
</evidence>
<evidence type="ECO:0000256" key="1">
    <source>
        <dbReference type="ARBA" id="ARBA00004496"/>
    </source>
</evidence>
<dbReference type="CTD" id="26268"/>
<dbReference type="CDD" id="cd22089">
    <property type="entry name" value="F-box_FBXO9"/>
    <property type="match status" value="1"/>
</dbReference>
<keyword evidence="4 6" id="KW-0833">Ubl conjugation pathway</keyword>
<dbReference type="Gene3D" id="1.20.1280.50">
    <property type="match status" value="1"/>
</dbReference>
<dbReference type="RefSeq" id="XP_032817459.1">
    <property type="nucleotide sequence ID" value="XM_032961568.1"/>
</dbReference>
<organism evidence="9 10">
    <name type="scientific">Petromyzon marinus</name>
    <name type="common">Sea lamprey</name>
    <dbReference type="NCBI Taxonomy" id="7757"/>
    <lineage>
        <taxon>Eukaryota</taxon>
        <taxon>Metazoa</taxon>
        <taxon>Chordata</taxon>
        <taxon>Craniata</taxon>
        <taxon>Vertebrata</taxon>
        <taxon>Cyclostomata</taxon>
        <taxon>Hyperoartia</taxon>
        <taxon>Petromyzontiformes</taxon>
        <taxon>Petromyzontidae</taxon>
        <taxon>Petromyzon</taxon>
    </lineage>
</organism>
<dbReference type="InterPro" id="IPR001810">
    <property type="entry name" value="F-box_dom"/>
</dbReference>
<dbReference type="PROSITE" id="PS50181">
    <property type="entry name" value="FBOX"/>
    <property type="match status" value="1"/>
</dbReference>
<dbReference type="InterPro" id="IPR045464">
    <property type="entry name" value="Hrt3/FBXO9_C"/>
</dbReference>
<feature type="region of interest" description="Disordered" evidence="7">
    <location>
        <begin position="15"/>
        <end position="59"/>
    </location>
</feature>
<dbReference type="AlphaFoldDB" id="A0AAJ7X0Y1"/>
<dbReference type="Pfam" id="PF19270">
    <property type="entry name" value="FBO_C"/>
    <property type="match status" value="1"/>
</dbReference>
<name>A0AAJ7X0Y1_PETMA</name>
<evidence type="ECO:0000256" key="5">
    <source>
        <dbReference type="ARBA" id="ARBA00022803"/>
    </source>
</evidence>
<evidence type="ECO:0000256" key="2">
    <source>
        <dbReference type="ARBA" id="ARBA00004906"/>
    </source>
</evidence>
<dbReference type="GO" id="GO:0019005">
    <property type="term" value="C:SCF ubiquitin ligase complex"/>
    <property type="evidence" value="ECO:0007669"/>
    <property type="project" value="UniProtKB-UniRule"/>
</dbReference>
<evidence type="ECO:0000313" key="10">
    <source>
        <dbReference type="RefSeq" id="XP_032817459.1"/>
    </source>
</evidence>
<dbReference type="Pfam" id="PF12937">
    <property type="entry name" value="F-box-like"/>
    <property type="match status" value="1"/>
</dbReference>
<dbReference type="FunFam" id="1.20.1280.50:FF:000012">
    <property type="entry name" value="F-box only protein 9"/>
    <property type="match status" value="1"/>
</dbReference>
<proteinExistence type="predicted"/>